<dbReference type="EMBL" id="CAJVPZ010041875">
    <property type="protein sequence ID" value="CAG8762628.1"/>
    <property type="molecule type" value="Genomic_DNA"/>
</dbReference>
<evidence type="ECO:0000313" key="2">
    <source>
        <dbReference type="Proteomes" id="UP000789396"/>
    </source>
</evidence>
<dbReference type="OrthoDB" id="2442883at2759"/>
<gene>
    <name evidence="1" type="ORF">RFULGI_LOCUS14430</name>
</gene>
<reference evidence="1" key="1">
    <citation type="submission" date="2021-06" db="EMBL/GenBank/DDBJ databases">
        <authorList>
            <person name="Kallberg Y."/>
            <person name="Tangrot J."/>
            <person name="Rosling A."/>
        </authorList>
    </citation>
    <scope>NUCLEOTIDE SEQUENCE</scope>
    <source>
        <strain evidence="1">IN212</strain>
    </source>
</reference>
<feature type="non-terminal residue" evidence="1">
    <location>
        <position position="164"/>
    </location>
</feature>
<proteinExistence type="predicted"/>
<sequence length="164" mass="19472">TIRDNQDNEDITNIEDHYDHRQAYLKTLINSVSKELICEPFVGASSKRFKRFQSDNLQETYPIPKHYNNMQESQIYQHMHKKLYYGQLMGHFKKALNYSLEDNDQKALDDIILSYISEKEANWKTDMQSNQKVLKENTGLNCKIRLSNDHIYNADNVKDPIKRR</sequence>
<protein>
    <submittedName>
        <fullName evidence="1">14025_t:CDS:1</fullName>
    </submittedName>
</protein>
<keyword evidence="2" id="KW-1185">Reference proteome</keyword>
<comment type="caution">
    <text evidence="1">The sequence shown here is derived from an EMBL/GenBank/DDBJ whole genome shotgun (WGS) entry which is preliminary data.</text>
</comment>
<dbReference type="AlphaFoldDB" id="A0A9N9J564"/>
<name>A0A9N9J564_9GLOM</name>
<organism evidence="1 2">
    <name type="scientific">Racocetra fulgida</name>
    <dbReference type="NCBI Taxonomy" id="60492"/>
    <lineage>
        <taxon>Eukaryota</taxon>
        <taxon>Fungi</taxon>
        <taxon>Fungi incertae sedis</taxon>
        <taxon>Mucoromycota</taxon>
        <taxon>Glomeromycotina</taxon>
        <taxon>Glomeromycetes</taxon>
        <taxon>Diversisporales</taxon>
        <taxon>Gigasporaceae</taxon>
        <taxon>Racocetra</taxon>
    </lineage>
</organism>
<evidence type="ECO:0000313" key="1">
    <source>
        <dbReference type="EMBL" id="CAG8762628.1"/>
    </source>
</evidence>
<accession>A0A9N9J564</accession>
<dbReference type="Proteomes" id="UP000789396">
    <property type="component" value="Unassembled WGS sequence"/>
</dbReference>
<feature type="non-terminal residue" evidence="1">
    <location>
        <position position="1"/>
    </location>
</feature>